<dbReference type="InterPro" id="IPR039420">
    <property type="entry name" value="WalR-like"/>
</dbReference>
<dbReference type="GO" id="GO:0000160">
    <property type="term" value="P:phosphorelay signal transduction system"/>
    <property type="evidence" value="ECO:0007669"/>
    <property type="project" value="InterPro"/>
</dbReference>
<dbReference type="GO" id="GO:0006355">
    <property type="term" value="P:regulation of DNA-templated transcription"/>
    <property type="evidence" value="ECO:0007669"/>
    <property type="project" value="InterPro"/>
</dbReference>
<evidence type="ECO:0000259" key="3">
    <source>
        <dbReference type="PROSITE" id="PS50043"/>
    </source>
</evidence>
<dbReference type="PANTHER" id="PTHR43214">
    <property type="entry name" value="TWO-COMPONENT RESPONSE REGULATOR"/>
    <property type="match status" value="1"/>
</dbReference>
<dbReference type="InterPro" id="IPR001789">
    <property type="entry name" value="Sig_transdc_resp-reg_receiver"/>
</dbReference>
<dbReference type="CDD" id="cd06170">
    <property type="entry name" value="LuxR_C_like"/>
    <property type="match status" value="1"/>
</dbReference>
<protein>
    <submittedName>
        <fullName evidence="5">Response regulator transcription factor</fullName>
    </submittedName>
</protein>
<comment type="caution">
    <text evidence="5">The sequence shown here is derived from an EMBL/GenBank/DDBJ whole genome shotgun (WGS) entry which is preliminary data.</text>
</comment>
<proteinExistence type="predicted"/>
<feature type="domain" description="HTH luxR-type" evidence="3">
    <location>
        <begin position="166"/>
        <end position="231"/>
    </location>
</feature>
<reference evidence="5 6" key="1">
    <citation type="submission" date="2019-04" db="EMBL/GenBank/DDBJ databases">
        <title>Microbes associate with the intestines of laboratory mice.</title>
        <authorList>
            <person name="Navarre W."/>
            <person name="Wong E."/>
            <person name="Huang K.C."/>
            <person name="Tropini C."/>
            <person name="Ng K."/>
            <person name="Yu B."/>
        </authorList>
    </citation>
    <scope>NUCLEOTIDE SEQUENCE [LARGE SCALE GENOMIC DNA]</scope>
    <source>
        <strain evidence="5 6">NM87_A27A</strain>
    </source>
</reference>
<dbReference type="SUPFAM" id="SSF52172">
    <property type="entry name" value="CheY-like"/>
    <property type="match status" value="1"/>
</dbReference>
<dbReference type="PANTHER" id="PTHR43214:SF42">
    <property type="entry name" value="TRANSCRIPTIONAL REGULATORY PROTEIN DESR"/>
    <property type="match status" value="1"/>
</dbReference>
<dbReference type="PROSITE" id="PS50043">
    <property type="entry name" value="HTH_LUXR_2"/>
    <property type="match status" value="1"/>
</dbReference>
<dbReference type="SUPFAM" id="SSF46894">
    <property type="entry name" value="C-terminal effector domain of the bipartite response regulators"/>
    <property type="match status" value="1"/>
</dbReference>
<dbReference type="Gene3D" id="3.40.50.2300">
    <property type="match status" value="1"/>
</dbReference>
<keyword evidence="1" id="KW-0238">DNA-binding</keyword>
<dbReference type="Gene3D" id="1.10.10.10">
    <property type="entry name" value="Winged helix-like DNA-binding domain superfamily/Winged helix DNA-binding domain"/>
    <property type="match status" value="1"/>
</dbReference>
<dbReference type="InterPro" id="IPR016032">
    <property type="entry name" value="Sig_transdc_resp-reg_C-effctor"/>
</dbReference>
<dbReference type="PRINTS" id="PR00038">
    <property type="entry name" value="HTHLUXR"/>
</dbReference>
<feature type="domain" description="Response regulatory" evidence="4">
    <location>
        <begin position="19"/>
        <end position="138"/>
    </location>
</feature>
<dbReference type="SMART" id="SM00421">
    <property type="entry name" value="HTH_LUXR"/>
    <property type="match status" value="1"/>
</dbReference>
<evidence type="ECO:0000259" key="4">
    <source>
        <dbReference type="PROSITE" id="PS50110"/>
    </source>
</evidence>
<accession>A0A4S4F867</accession>
<dbReference type="InterPro" id="IPR036388">
    <property type="entry name" value="WH-like_DNA-bd_sf"/>
</dbReference>
<evidence type="ECO:0000313" key="5">
    <source>
        <dbReference type="EMBL" id="THG25414.1"/>
    </source>
</evidence>
<dbReference type="Pfam" id="PF00196">
    <property type="entry name" value="GerE"/>
    <property type="match status" value="1"/>
</dbReference>
<evidence type="ECO:0000256" key="2">
    <source>
        <dbReference type="PROSITE-ProRule" id="PRU00169"/>
    </source>
</evidence>
<dbReference type="InterPro" id="IPR011006">
    <property type="entry name" value="CheY-like_superfamily"/>
</dbReference>
<dbReference type="InterPro" id="IPR000792">
    <property type="entry name" value="Tscrpt_reg_LuxR_C"/>
</dbReference>
<dbReference type="AlphaFoldDB" id="A0A4S4F867"/>
<gene>
    <name evidence="5" type="ORF">E5991_05965</name>
</gene>
<dbReference type="SMART" id="SM00448">
    <property type="entry name" value="REC"/>
    <property type="match status" value="1"/>
</dbReference>
<keyword evidence="2" id="KW-0597">Phosphoprotein</keyword>
<sequence length="233" mass="25905">MMGHIQKGGIMHYRGKHIRIGIVDNDALVLGALQYVMRTCLPQSEVIWEETDGNRAVSLCSTPATTPDALIVDASLEGMTGSEVCRCIRANDAEIVLVGVTSFILARFHDAMLDGGAQCLLPKDKPQTICQAAIALCEGRIPRDARFSTESAAEAHRRLSKEQQVNPIRTVMLSPREEEVMTWIDLGKTSLWIAKRLNTSESTIKTYAQRIYTKLGVHTKVEAIIAWRNRRSE</sequence>
<name>A0A4S4F867_9BIFI</name>
<dbReference type="Proteomes" id="UP000306798">
    <property type="component" value="Unassembled WGS sequence"/>
</dbReference>
<dbReference type="PROSITE" id="PS50110">
    <property type="entry name" value="RESPONSE_REGULATORY"/>
    <property type="match status" value="1"/>
</dbReference>
<organism evidence="5 6">
    <name type="scientific">Bifidobacterium pseudolongum</name>
    <dbReference type="NCBI Taxonomy" id="1694"/>
    <lineage>
        <taxon>Bacteria</taxon>
        <taxon>Bacillati</taxon>
        <taxon>Actinomycetota</taxon>
        <taxon>Actinomycetes</taxon>
        <taxon>Bifidobacteriales</taxon>
        <taxon>Bifidobacteriaceae</taxon>
        <taxon>Bifidobacterium</taxon>
    </lineage>
</organism>
<dbReference type="EMBL" id="SSTF01000015">
    <property type="protein sequence ID" value="THG25414.1"/>
    <property type="molecule type" value="Genomic_DNA"/>
</dbReference>
<evidence type="ECO:0000256" key="1">
    <source>
        <dbReference type="ARBA" id="ARBA00023125"/>
    </source>
</evidence>
<dbReference type="GO" id="GO:0003677">
    <property type="term" value="F:DNA binding"/>
    <property type="evidence" value="ECO:0007669"/>
    <property type="project" value="UniProtKB-KW"/>
</dbReference>
<evidence type="ECO:0000313" key="6">
    <source>
        <dbReference type="Proteomes" id="UP000306798"/>
    </source>
</evidence>
<dbReference type="Pfam" id="PF00072">
    <property type="entry name" value="Response_reg"/>
    <property type="match status" value="1"/>
</dbReference>
<feature type="modified residue" description="4-aspartylphosphate" evidence="2">
    <location>
        <position position="73"/>
    </location>
</feature>